<gene>
    <name evidence="1" type="ORF">K432DRAFT_385181</name>
</gene>
<keyword evidence="2" id="KW-1185">Reference proteome</keyword>
<evidence type="ECO:0000313" key="1">
    <source>
        <dbReference type="EMBL" id="OCK76779.1"/>
    </source>
</evidence>
<accession>A0A8E2E423</accession>
<dbReference type="EMBL" id="KV745181">
    <property type="protein sequence ID" value="OCK76779.1"/>
    <property type="molecule type" value="Genomic_DNA"/>
</dbReference>
<protein>
    <submittedName>
        <fullName evidence="1">Uncharacterized protein</fullName>
    </submittedName>
</protein>
<dbReference type="Proteomes" id="UP000250266">
    <property type="component" value="Unassembled WGS sequence"/>
</dbReference>
<evidence type="ECO:0000313" key="2">
    <source>
        <dbReference type="Proteomes" id="UP000250266"/>
    </source>
</evidence>
<reference evidence="1 2" key="1">
    <citation type="journal article" date="2016" name="Nat. Commun.">
        <title>Ectomycorrhizal ecology is imprinted in the genome of the dominant symbiotic fungus Cenococcum geophilum.</title>
        <authorList>
            <consortium name="DOE Joint Genome Institute"/>
            <person name="Peter M."/>
            <person name="Kohler A."/>
            <person name="Ohm R.A."/>
            <person name="Kuo A."/>
            <person name="Krutzmann J."/>
            <person name="Morin E."/>
            <person name="Arend M."/>
            <person name="Barry K.W."/>
            <person name="Binder M."/>
            <person name="Choi C."/>
            <person name="Clum A."/>
            <person name="Copeland A."/>
            <person name="Grisel N."/>
            <person name="Haridas S."/>
            <person name="Kipfer T."/>
            <person name="LaButti K."/>
            <person name="Lindquist E."/>
            <person name="Lipzen A."/>
            <person name="Maire R."/>
            <person name="Meier B."/>
            <person name="Mihaltcheva S."/>
            <person name="Molinier V."/>
            <person name="Murat C."/>
            <person name="Poggeler S."/>
            <person name="Quandt C.A."/>
            <person name="Sperisen C."/>
            <person name="Tritt A."/>
            <person name="Tisserant E."/>
            <person name="Crous P.W."/>
            <person name="Henrissat B."/>
            <person name="Nehls U."/>
            <person name="Egli S."/>
            <person name="Spatafora J.W."/>
            <person name="Grigoriev I.V."/>
            <person name="Martin F.M."/>
        </authorList>
    </citation>
    <scope>NUCLEOTIDE SEQUENCE [LARGE SCALE GENOMIC DNA]</scope>
    <source>
        <strain evidence="1 2">CBS 459.81</strain>
    </source>
</reference>
<name>A0A8E2E423_9PEZI</name>
<sequence length="87" mass="9500">MGQLAVVRKMSLLGAQGALRSLVARSRADFLLGSYGRLATVSRSKRVAQERKKSHQLVVPHKHKGPLLTPVCACLHDRGDLRLAMSV</sequence>
<proteinExistence type="predicted"/>
<dbReference type="AlphaFoldDB" id="A0A8E2E423"/>
<organism evidence="1 2">
    <name type="scientific">Lepidopterella palustris CBS 459.81</name>
    <dbReference type="NCBI Taxonomy" id="1314670"/>
    <lineage>
        <taxon>Eukaryota</taxon>
        <taxon>Fungi</taxon>
        <taxon>Dikarya</taxon>
        <taxon>Ascomycota</taxon>
        <taxon>Pezizomycotina</taxon>
        <taxon>Dothideomycetes</taxon>
        <taxon>Pleosporomycetidae</taxon>
        <taxon>Mytilinidiales</taxon>
        <taxon>Argynnaceae</taxon>
        <taxon>Lepidopterella</taxon>
    </lineage>
</organism>